<organism evidence="1 2">
    <name type="scientific">Brenthis ino</name>
    <name type="common">lesser marbled fritillary</name>
    <dbReference type="NCBI Taxonomy" id="405034"/>
    <lineage>
        <taxon>Eukaryota</taxon>
        <taxon>Metazoa</taxon>
        <taxon>Ecdysozoa</taxon>
        <taxon>Arthropoda</taxon>
        <taxon>Hexapoda</taxon>
        <taxon>Insecta</taxon>
        <taxon>Pterygota</taxon>
        <taxon>Neoptera</taxon>
        <taxon>Endopterygota</taxon>
        <taxon>Lepidoptera</taxon>
        <taxon>Glossata</taxon>
        <taxon>Ditrysia</taxon>
        <taxon>Papilionoidea</taxon>
        <taxon>Nymphalidae</taxon>
        <taxon>Heliconiinae</taxon>
        <taxon>Argynnini</taxon>
        <taxon>Brenthis</taxon>
    </lineage>
</organism>
<accession>A0A8J9YI88</accession>
<gene>
    <name evidence="1" type="ORF">BINO364_LOCUS12972</name>
</gene>
<evidence type="ECO:0000313" key="2">
    <source>
        <dbReference type="Proteomes" id="UP000838878"/>
    </source>
</evidence>
<protein>
    <submittedName>
        <fullName evidence="1">Uncharacterized protein</fullName>
    </submittedName>
</protein>
<dbReference type="AlphaFoldDB" id="A0A8J9YI88"/>
<reference evidence="1" key="1">
    <citation type="submission" date="2021-12" db="EMBL/GenBank/DDBJ databases">
        <authorList>
            <person name="Martin H S."/>
        </authorList>
    </citation>
    <scope>NUCLEOTIDE SEQUENCE</scope>
</reference>
<dbReference type="EMBL" id="OV170226">
    <property type="protein sequence ID" value="CAH0727665.1"/>
    <property type="molecule type" value="Genomic_DNA"/>
</dbReference>
<name>A0A8J9YI88_9NEOP</name>
<dbReference type="Proteomes" id="UP000838878">
    <property type="component" value="Chromosome 6"/>
</dbReference>
<evidence type="ECO:0000313" key="1">
    <source>
        <dbReference type="EMBL" id="CAH0727665.1"/>
    </source>
</evidence>
<keyword evidence="2" id="KW-1185">Reference proteome</keyword>
<dbReference type="OrthoDB" id="6909866at2759"/>
<proteinExistence type="predicted"/>
<feature type="non-terminal residue" evidence="1">
    <location>
        <position position="174"/>
    </location>
</feature>
<sequence>MLRILLFTLFFGVIDYGFSVRISAMRYPRNYYDDYNNERRQEFHELFSEVADSFIEADVARRSFGLKEYNAQDIYTADEYKRIYPFQDYFEDSIEIIIKNRVMKVSARSMYTPREDLQDIVILVDHLLISQLSYYVDYENAVLIINIPFIFKKSGAMVCNYNEFECCDMRPYIR</sequence>